<evidence type="ECO:0000313" key="4">
    <source>
        <dbReference type="Proteomes" id="UP001321763"/>
    </source>
</evidence>
<accession>A0A4Q0VFP0</accession>
<dbReference type="GeneID" id="24255092"/>
<evidence type="ECO:0000313" key="3">
    <source>
        <dbReference type="Proteomes" id="UP000290921"/>
    </source>
</evidence>
<dbReference type="AlphaFoldDB" id="A0A4Q0VFP0"/>
<protein>
    <submittedName>
        <fullName evidence="2">Uncharacterized protein</fullName>
    </submittedName>
</protein>
<reference evidence="1 4" key="2">
    <citation type="submission" date="2022-09" db="EMBL/GenBank/DDBJ databases">
        <title>complete genome sequences of Clostridium tetani str. KHSU-234311-028 isolated from soil.</title>
        <authorList>
            <person name="Sekizuka T."/>
            <person name="Shitada C."/>
            <person name="Takahashi M."/>
            <person name="Kuroda M."/>
        </authorList>
    </citation>
    <scope>NUCLEOTIDE SEQUENCE [LARGE SCALE GENOMIC DNA]</scope>
    <source>
        <strain evidence="1 4">KHSU-234311-028</strain>
    </source>
</reference>
<dbReference type="EMBL" id="AP026818">
    <property type="protein sequence ID" value="BDR81356.1"/>
    <property type="molecule type" value="Genomic_DNA"/>
</dbReference>
<dbReference type="Proteomes" id="UP000290921">
    <property type="component" value="Unassembled WGS sequence"/>
</dbReference>
<sequence length="64" mass="7751">MYDNHCIFNPSFLCPMMRRPCSNMNMGLNYNYNFDDIYEDPFNPIEEEAFNIKFKRVSLEELID</sequence>
<dbReference type="Proteomes" id="UP001321763">
    <property type="component" value="Chromosome"/>
</dbReference>
<dbReference type="RefSeq" id="WP_035109570.1">
    <property type="nucleotide sequence ID" value="NZ_AP026804.1"/>
</dbReference>
<reference evidence="2 3" key="1">
    <citation type="submission" date="2018-06" db="EMBL/GenBank/DDBJ databases">
        <title>Genome conservation of Clostridium tetani.</title>
        <authorList>
            <person name="Bruggemann H."/>
            <person name="Popoff M.R."/>
        </authorList>
    </citation>
    <scope>NUCLEOTIDE SEQUENCE [LARGE SCALE GENOMIC DNA]</scope>
    <source>
        <strain evidence="2 3">2017.061</strain>
    </source>
</reference>
<evidence type="ECO:0000313" key="2">
    <source>
        <dbReference type="EMBL" id="RXI49492.1"/>
    </source>
</evidence>
<dbReference type="EMBL" id="QMAP01000004">
    <property type="protein sequence ID" value="RXI49492.1"/>
    <property type="molecule type" value="Genomic_DNA"/>
</dbReference>
<evidence type="ECO:0000313" key="1">
    <source>
        <dbReference type="EMBL" id="BDR81356.1"/>
    </source>
</evidence>
<gene>
    <name evidence="2" type="ORF">DP130_05400</name>
    <name evidence="1" type="ORF">K234311028_16020</name>
</gene>
<name>A0A4Q0VFP0_CLOTA</name>
<proteinExistence type="predicted"/>
<organism evidence="2 3">
    <name type="scientific">Clostridium tetani</name>
    <dbReference type="NCBI Taxonomy" id="1513"/>
    <lineage>
        <taxon>Bacteria</taxon>
        <taxon>Bacillati</taxon>
        <taxon>Bacillota</taxon>
        <taxon>Clostridia</taxon>
        <taxon>Eubacteriales</taxon>
        <taxon>Clostridiaceae</taxon>
        <taxon>Clostridium</taxon>
    </lineage>
</organism>